<evidence type="ECO:0000256" key="3">
    <source>
        <dbReference type="SAM" id="MobiDB-lite"/>
    </source>
</evidence>
<dbReference type="PIRSF" id="PIRSF005690">
    <property type="entry name" value="GerBA"/>
    <property type="match status" value="1"/>
</dbReference>
<dbReference type="Pfam" id="PF03323">
    <property type="entry name" value="GerA"/>
    <property type="match status" value="1"/>
</dbReference>
<accession>A0A3Q9HRV3</accession>
<dbReference type="GO" id="GO:0016020">
    <property type="term" value="C:membrane"/>
    <property type="evidence" value="ECO:0007669"/>
    <property type="project" value="InterPro"/>
</dbReference>
<evidence type="ECO:0000313" key="5">
    <source>
        <dbReference type="EMBL" id="AZR74145.1"/>
    </source>
</evidence>
<dbReference type="GO" id="GO:0009847">
    <property type="term" value="P:spore germination"/>
    <property type="evidence" value="ECO:0007669"/>
    <property type="project" value="InterPro"/>
</dbReference>
<protein>
    <submittedName>
        <fullName evidence="5">Uncharacterized protein</fullName>
    </submittedName>
</protein>
<evidence type="ECO:0000313" key="6">
    <source>
        <dbReference type="Proteomes" id="UP000267250"/>
    </source>
</evidence>
<dbReference type="Proteomes" id="UP000267250">
    <property type="component" value="Chromosome"/>
</dbReference>
<keyword evidence="2 4" id="KW-0472">Membrane</keyword>
<dbReference type="OrthoDB" id="1726708at2"/>
<feature type="compositionally biased region" description="Basic and acidic residues" evidence="3">
    <location>
        <begin position="504"/>
        <end position="521"/>
    </location>
</feature>
<dbReference type="KEGG" id="aft:BBF96_12500"/>
<comment type="similarity">
    <text evidence="1">Belongs to the GerABKA family.</text>
</comment>
<feature type="transmembrane region" description="Helical" evidence="4">
    <location>
        <begin position="405"/>
        <end position="425"/>
    </location>
</feature>
<name>A0A3Q9HRV3_9FIRM</name>
<evidence type="ECO:0000256" key="4">
    <source>
        <dbReference type="SAM" id="Phobius"/>
    </source>
</evidence>
<feature type="transmembrane region" description="Helical" evidence="4">
    <location>
        <begin position="312"/>
        <end position="331"/>
    </location>
</feature>
<dbReference type="PANTHER" id="PTHR22550:SF5">
    <property type="entry name" value="LEUCINE ZIPPER PROTEIN 4"/>
    <property type="match status" value="1"/>
</dbReference>
<evidence type="ECO:0000256" key="2">
    <source>
        <dbReference type="ARBA" id="ARBA00023136"/>
    </source>
</evidence>
<keyword evidence="4" id="KW-1133">Transmembrane helix</keyword>
<dbReference type="InterPro" id="IPR050768">
    <property type="entry name" value="UPF0353/GerABKA_families"/>
</dbReference>
<keyword evidence="6" id="KW-1185">Reference proteome</keyword>
<keyword evidence="4" id="KW-0812">Transmembrane</keyword>
<dbReference type="RefSeq" id="WP_127017497.1">
    <property type="nucleotide sequence ID" value="NZ_CP016379.1"/>
</dbReference>
<feature type="transmembrane region" description="Helical" evidence="4">
    <location>
        <begin position="437"/>
        <end position="462"/>
    </location>
</feature>
<evidence type="ECO:0000256" key="1">
    <source>
        <dbReference type="ARBA" id="ARBA00005278"/>
    </source>
</evidence>
<dbReference type="AlphaFoldDB" id="A0A3Q9HRV3"/>
<proteinExistence type="inferred from homology"/>
<dbReference type="EMBL" id="CP016379">
    <property type="protein sequence ID" value="AZR74145.1"/>
    <property type="molecule type" value="Genomic_DNA"/>
</dbReference>
<organism evidence="5 6">
    <name type="scientific">Anoxybacter fermentans</name>
    <dbReference type="NCBI Taxonomy" id="1323375"/>
    <lineage>
        <taxon>Bacteria</taxon>
        <taxon>Bacillati</taxon>
        <taxon>Bacillota</taxon>
        <taxon>Clostridia</taxon>
        <taxon>Halanaerobiales</taxon>
        <taxon>Anoxybacter</taxon>
    </lineage>
</organism>
<gene>
    <name evidence="5" type="ORF">BBF96_12500</name>
</gene>
<reference evidence="5 6" key="1">
    <citation type="submission" date="2016-07" db="EMBL/GenBank/DDBJ databases">
        <title>Genome and transcriptome analysis of iron-reducing fermentative bacteria Anoxybacter fermentans.</title>
        <authorList>
            <person name="Zeng X."/>
            <person name="Shao Z."/>
        </authorList>
    </citation>
    <scope>NUCLEOTIDE SEQUENCE [LARGE SCALE GENOMIC DNA]</scope>
    <source>
        <strain evidence="5 6">DY22613</strain>
    </source>
</reference>
<feature type="region of interest" description="Disordered" evidence="3">
    <location>
        <begin position="501"/>
        <end position="521"/>
    </location>
</feature>
<dbReference type="PANTHER" id="PTHR22550">
    <property type="entry name" value="SPORE GERMINATION PROTEIN"/>
    <property type="match status" value="1"/>
</dbReference>
<dbReference type="InterPro" id="IPR004995">
    <property type="entry name" value="Spore_Ger"/>
</dbReference>
<sequence length="521" mass="59539">MWDKLKNLFKKNNQSSKSIRKEIIEKKFSSDYYKNIKKLKKIFDGSQDIKFREFFIKENRATLIFVEPLVEKELINESILRPLMFMDGDYCEEKIDQVILKDLASKFLSISIVDETDSFKKIMDSILEGNGVLLVEKVPRAFILDIKGWQERSVAPATNEITTYGPQEAFVENLQTNISMIRKRIRDPHLKVKYKTIGRRGKAKLALLYIDDIINQELLYKVEERLDQIDIDLVLDIGILEDFISDNHLTPFPQLLKTERPDKISAGLMEGQIALMLEHTPYVYLVPALLMHFFQSPEDYYDKPFVATFVRFIRILSAIFAIFLPAIYISLVTFHPELLPIDLIIPLAIARSKVPFPSFIEAFLMEGLLEVIREAGARLPGPIGQTISIVGGLVIGEAAVRANLVSAPMVIVVAVTAIASFTVPISSIGVPLRLFRFFMMILASILSLYGVILGYLFIIIHLTSLESFDVPYFTPLAPLNFKDLKDVLIRAPYQYLRKRPRSIPHHDNDRFKYGGEKDEGN</sequence>